<dbReference type="EMBL" id="CAJNNV010003731">
    <property type="protein sequence ID" value="CAE8589499.1"/>
    <property type="molecule type" value="Genomic_DNA"/>
</dbReference>
<evidence type="ECO:0000313" key="1">
    <source>
        <dbReference type="EMBL" id="CAE8589499.1"/>
    </source>
</evidence>
<dbReference type="AlphaFoldDB" id="A0A813DT14"/>
<accession>A0A813DT14</accession>
<evidence type="ECO:0000313" key="2">
    <source>
        <dbReference type="Proteomes" id="UP000654075"/>
    </source>
</evidence>
<gene>
    <name evidence="1" type="ORF">PGLA1383_LOCUS8257</name>
</gene>
<keyword evidence="2" id="KW-1185">Reference proteome</keyword>
<organism evidence="1 2">
    <name type="scientific">Polarella glacialis</name>
    <name type="common">Dinoflagellate</name>
    <dbReference type="NCBI Taxonomy" id="89957"/>
    <lineage>
        <taxon>Eukaryota</taxon>
        <taxon>Sar</taxon>
        <taxon>Alveolata</taxon>
        <taxon>Dinophyceae</taxon>
        <taxon>Suessiales</taxon>
        <taxon>Suessiaceae</taxon>
        <taxon>Polarella</taxon>
    </lineage>
</organism>
<reference evidence="1" key="1">
    <citation type="submission" date="2021-02" db="EMBL/GenBank/DDBJ databases">
        <authorList>
            <person name="Dougan E. K."/>
            <person name="Rhodes N."/>
            <person name="Thang M."/>
            <person name="Chan C."/>
        </authorList>
    </citation>
    <scope>NUCLEOTIDE SEQUENCE</scope>
</reference>
<feature type="non-terminal residue" evidence="1">
    <location>
        <position position="106"/>
    </location>
</feature>
<comment type="caution">
    <text evidence="1">The sequence shown here is derived from an EMBL/GenBank/DDBJ whole genome shotgun (WGS) entry which is preliminary data.</text>
</comment>
<proteinExistence type="predicted"/>
<dbReference type="Proteomes" id="UP000654075">
    <property type="component" value="Unassembled WGS sequence"/>
</dbReference>
<protein>
    <submittedName>
        <fullName evidence="1">Uncharacterized protein</fullName>
    </submittedName>
</protein>
<name>A0A813DT14_POLGL</name>
<sequence length="106" mass="11133">MDAAEADAIASDVAAAQPQELAQEAAAADDLLQQLRSLPAAFPRAPMLWIPRRAKQQVGSIMRTRLAVAAQLANAAPGDAAAETAHLLCRAVAQLLLRSPPQAEEQ</sequence>